<accession>A0ABT6N5C3</accession>
<name>A0ABT6N5C3_9SPHN</name>
<dbReference type="RefSeq" id="WP_281045652.1">
    <property type="nucleotide sequence ID" value="NZ_JARYGZ010000002.1"/>
</dbReference>
<evidence type="ECO:0000313" key="4">
    <source>
        <dbReference type="Proteomes" id="UP001160625"/>
    </source>
</evidence>
<dbReference type="Proteomes" id="UP001160625">
    <property type="component" value="Unassembled WGS sequence"/>
</dbReference>
<keyword evidence="2" id="KW-0472">Membrane</keyword>
<keyword evidence="2" id="KW-1133">Transmembrane helix</keyword>
<dbReference type="EMBL" id="JARYGZ010000002">
    <property type="protein sequence ID" value="MDH7640301.1"/>
    <property type="molecule type" value="Genomic_DNA"/>
</dbReference>
<gene>
    <name evidence="3" type="ORF">QGN17_16315</name>
</gene>
<evidence type="ECO:0000313" key="3">
    <source>
        <dbReference type="EMBL" id="MDH7640301.1"/>
    </source>
</evidence>
<proteinExistence type="predicted"/>
<keyword evidence="4" id="KW-1185">Reference proteome</keyword>
<keyword evidence="2" id="KW-0812">Transmembrane</keyword>
<comment type="caution">
    <text evidence="3">The sequence shown here is derived from an EMBL/GenBank/DDBJ whole genome shotgun (WGS) entry which is preliminary data.</text>
</comment>
<feature type="region of interest" description="Disordered" evidence="1">
    <location>
        <begin position="286"/>
        <end position="327"/>
    </location>
</feature>
<feature type="transmembrane region" description="Helical" evidence="2">
    <location>
        <begin position="20"/>
        <end position="43"/>
    </location>
</feature>
<protein>
    <recommendedName>
        <fullName evidence="5">Inner membrane protein</fullName>
    </recommendedName>
</protein>
<organism evidence="3 4">
    <name type="scientific">Sphingomonas oryzagri</name>
    <dbReference type="NCBI Taxonomy" id="3042314"/>
    <lineage>
        <taxon>Bacteria</taxon>
        <taxon>Pseudomonadati</taxon>
        <taxon>Pseudomonadota</taxon>
        <taxon>Alphaproteobacteria</taxon>
        <taxon>Sphingomonadales</taxon>
        <taxon>Sphingomonadaceae</taxon>
        <taxon>Sphingomonas</taxon>
    </lineage>
</organism>
<evidence type="ECO:0000256" key="2">
    <source>
        <dbReference type="SAM" id="Phobius"/>
    </source>
</evidence>
<sequence length="327" mass="34670">MQTGSGMDSDDYPEERRSRAWLWVLLSLVVAFAGGMALMGYVLTHDPRTAGWLHLETIEQAQAEKALAQRIVVQQVQKRAALQPAAPAPLPSQAQMADRVTTLEGKVDDIQAQATEATGDASRAEGLLVAFAARRALDRGVELGYIEGLLRQRFGGTQPQAVATILSASHQPVTLADLQNGLDAIAPTLSAGGTAQKSWWQSFRNGLAGMVVVRRADEPSTQPADRVSRAQRMLEAGQVDTALAEVVRLPDHSAADKWIVAARRYIAGRGALDLIETAALLDPATSQGAPWPAPTRPQPAASAPATTPPAKAPAVMPVSPEVAKAVH</sequence>
<reference evidence="3" key="1">
    <citation type="submission" date="2023-04" db="EMBL/GenBank/DDBJ databases">
        <title>Sphingomonas sp. MAHUQ-71 isolated from rice field.</title>
        <authorList>
            <person name="Huq M.A."/>
        </authorList>
    </citation>
    <scope>NUCLEOTIDE SEQUENCE</scope>
    <source>
        <strain evidence="3">MAHUQ-71</strain>
    </source>
</reference>
<evidence type="ECO:0008006" key="5">
    <source>
        <dbReference type="Google" id="ProtNLM"/>
    </source>
</evidence>
<evidence type="ECO:0000256" key="1">
    <source>
        <dbReference type="SAM" id="MobiDB-lite"/>
    </source>
</evidence>